<name>A0A9W4P8Y0_9EURO</name>
<sequence length="158" mass="17573">MLEVIVFIYSRGVIHFDLALRQFFIDDNFDLRLSDFNSSQCPGHIALGYEKASHCLPQDYALLNTEASDIFALGSTLSELVTGEAPYSELYGPKSDDPDIIEARLQRQDVIDYGIETPYKNGNCPDVADIFGGEVLLGCWRGEISTAQEALDLYLHSS</sequence>
<reference evidence="2" key="1">
    <citation type="submission" date="2021-07" db="EMBL/GenBank/DDBJ databases">
        <authorList>
            <person name="Branca A.L. A."/>
        </authorList>
    </citation>
    <scope>NUCLEOTIDE SEQUENCE</scope>
</reference>
<dbReference type="OrthoDB" id="4359960at2759"/>
<dbReference type="EMBL" id="CAJVRC010000897">
    <property type="protein sequence ID" value="CAG8908882.1"/>
    <property type="molecule type" value="Genomic_DNA"/>
</dbReference>
<dbReference type="InterPro" id="IPR011009">
    <property type="entry name" value="Kinase-like_dom_sf"/>
</dbReference>
<comment type="caution">
    <text evidence="2">The sequence shown here is derived from an EMBL/GenBank/DDBJ whole genome shotgun (WGS) entry which is preliminary data.</text>
</comment>
<dbReference type="AlphaFoldDB" id="A0A9W4P8Y0"/>
<keyword evidence="3" id="KW-1185">Reference proteome</keyword>
<protein>
    <recommendedName>
        <fullName evidence="1">Protein kinase domain-containing protein</fullName>
    </recommendedName>
</protein>
<evidence type="ECO:0000313" key="3">
    <source>
        <dbReference type="Proteomes" id="UP001154252"/>
    </source>
</evidence>
<dbReference type="Proteomes" id="UP001154252">
    <property type="component" value="Unassembled WGS sequence"/>
</dbReference>
<dbReference type="GO" id="GO:0004672">
    <property type="term" value="F:protein kinase activity"/>
    <property type="evidence" value="ECO:0007669"/>
    <property type="project" value="InterPro"/>
</dbReference>
<accession>A0A9W4P8Y0</accession>
<dbReference type="Gene3D" id="1.10.510.10">
    <property type="entry name" value="Transferase(Phosphotransferase) domain 1"/>
    <property type="match status" value="1"/>
</dbReference>
<feature type="domain" description="Protein kinase" evidence="1">
    <location>
        <begin position="1"/>
        <end position="158"/>
    </location>
</feature>
<gene>
    <name evidence="2" type="ORF">PEGY_LOCUS9667</name>
</gene>
<dbReference type="SUPFAM" id="SSF56112">
    <property type="entry name" value="Protein kinase-like (PK-like)"/>
    <property type="match status" value="1"/>
</dbReference>
<dbReference type="PROSITE" id="PS50011">
    <property type="entry name" value="PROTEIN_KINASE_DOM"/>
    <property type="match status" value="1"/>
</dbReference>
<dbReference type="InterPro" id="IPR000719">
    <property type="entry name" value="Prot_kinase_dom"/>
</dbReference>
<dbReference type="GO" id="GO:0005524">
    <property type="term" value="F:ATP binding"/>
    <property type="evidence" value="ECO:0007669"/>
    <property type="project" value="InterPro"/>
</dbReference>
<proteinExistence type="predicted"/>
<organism evidence="2 3">
    <name type="scientific">Penicillium egyptiacum</name>
    <dbReference type="NCBI Taxonomy" id="1303716"/>
    <lineage>
        <taxon>Eukaryota</taxon>
        <taxon>Fungi</taxon>
        <taxon>Dikarya</taxon>
        <taxon>Ascomycota</taxon>
        <taxon>Pezizomycotina</taxon>
        <taxon>Eurotiomycetes</taxon>
        <taxon>Eurotiomycetidae</taxon>
        <taxon>Eurotiales</taxon>
        <taxon>Aspergillaceae</taxon>
        <taxon>Penicillium</taxon>
    </lineage>
</organism>
<evidence type="ECO:0000313" key="2">
    <source>
        <dbReference type="EMBL" id="CAG8908882.1"/>
    </source>
</evidence>
<evidence type="ECO:0000259" key="1">
    <source>
        <dbReference type="PROSITE" id="PS50011"/>
    </source>
</evidence>